<name>A0A5J4UW94_9EUKA</name>
<dbReference type="Proteomes" id="UP000324800">
    <property type="component" value="Unassembled WGS sequence"/>
</dbReference>
<evidence type="ECO:0000313" key="1">
    <source>
        <dbReference type="EMBL" id="KAA6374362.1"/>
    </source>
</evidence>
<proteinExistence type="predicted"/>
<accession>A0A5J4UW94</accession>
<dbReference type="AlphaFoldDB" id="A0A5J4UW94"/>
<dbReference type="EMBL" id="SNRW01012035">
    <property type="protein sequence ID" value="KAA6374362.1"/>
    <property type="molecule type" value="Genomic_DNA"/>
</dbReference>
<protein>
    <submittedName>
        <fullName evidence="1">Uncharacterized protein</fullName>
    </submittedName>
</protein>
<organism evidence="1 2">
    <name type="scientific">Streblomastix strix</name>
    <dbReference type="NCBI Taxonomy" id="222440"/>
    <lineage>
        <taxon>Eukaryota</taxon>
        <taxon>Metamonada</taxon>
        <taxon>Preaxostyla</taxon>
        <taxon>Oxymonadida</taxon>
        <taxon>Streblomastigidae</taxon>
        <taxon>Streblomastix</taxon>
    </lineage>
</organism>
<gene>
    <name evidence="1" type="ORF">EZS28_030112</name>
</gene>
<evidence type="ECO:0000313" key="2">
    <source>
        <dbReference type="Proteomes" id="UP000324800"/>
    </source>
</evidence>
<comment type="caution">
    <text evidence="1">The sequence shown here is derived from an EMBL/GenBank/DDBJ whole genome shotgun (WGS) entry which is preliminary data.</text>
</comment>
<sequence length="199" mass="22937">MVKQEEGARSLKIQHDLNVIGAPNPNKTIGVGFQTASNQKWQLLEEMILKIIDQQNKERLQTPLGGVQYINHYIEMKQIANSIQVKELDALDYLICEELMEQIIKPCKDQEILHHNTIFVNPKSSRDEKSTDIKRQSVAQRSAITNITVRKRYASGSHMPTYIRTTYEAHNLSSETQNQNSLVPRRFCFPVYNRVRSPS</sequence>
<reference evidence="1 2" key="1">
    <citation type="submission" date="2019-03" db="EMBL/GenBank/DDBJ databases">
        <title>Single cell metagenomics reveals metabolic interactions within the superorganism composed of flagellate Streblomastix strix and complex community of Bacteroidetes bacteria on its surface.</title>
        <authorList>
            <person name="Treitli S.C."/>
            <person name="Kolisko M."/>
            <person name="Husnik F."/>
            <person name="Keeling P."/>
            <person name="Hampl V."/>
        </authorList>
    </citation>
    <scope>NUCLEOTIDE SEQUENCE [LARGE SCALE GENOMIC DNA]</scope>
    <source>
        <strain evidence="1">ST1C</strain>
    </source>
</reference>